<dbReference type="Gene3D" id="2.40.70.10">
    <property type="entry name" value="Acid Proteases"/>
    <property type="match status" value="1"/>
</dbReference>
<dbReference type="Pfam" id="PF13650">
    <property type="entry name" value="Asp_protease_2"/>
    <property type="match status" value="1"/>
</dbReference>
<comment type="caution">
    <text evidence="1">The sequence shown here is derived from an EMBL/GenBank/DDBJ whole genome shotgun (WGS) entry which is preliminary data.</text>
</comment>
<accession>A0A538UDM0</accession>
<evidence type="ECO:0008006" key="3">
    <source>
        <dbReference type="Google" id="ProtNLM"/>
    </source>
</evidence>
<protein>
    <recommendedName>
        <fullName evidence="3">Peptidase A2 domain-containing protein</fullName>
    </recommendedName>
</protein>
<proteinExistence type="predicted"/>
<evidence type="ECO:0000313" key="1">
    <source>
        <dbReference type="EMBL" id="TMQ74005.1"/>
    </source>
</evidence>
<dbReference type="CDD" id="cd05483">
    <property type="entry name" value="retropepsin_like_bacteria"/>
    <property type="match status" value="1"/>
</dbReference>
<evidence type="ECO:0000313" key="2">
    <source>
        <dbReference type="Proteomes" id="UP000319771"/>
    </source>
</evidence>
<dbReference type="EMBL" id="VBPB01000023">
    <property type="protein sequence ID" value="TMQ74005.1"/>
    <property type="molecule type" value="Genomic_DNA"/>
</dbReference>
<dbReference type="InterPro" id="IPR021109">
    <property type="entry name" value="Peptidase_aspartic_dom_sf"/>
</dbReference>
<sequence length="241" mass="24573">MRAAGPHAYAVSGRGRERLALIAGGGPGAMVISARLDGKGPYRLRIDTGSPEVVLGRSLARELGLATLAGGETGGFVGEVPVRFDYAVLDSLTLGTTTLARFPVAISDHPALASDAGIRGTLGLEALRRFRFCLDAPGGALWLEPLPAAADTGRAAKAAADTTRPAWAPDGAVTHRVPVLLRGTHLLVAYGHVNGGPDRPFLLDTGSPGIGLSAPMSTLAEAVITVDTTQSHTGTSAAGEV</sequence>
<dbReference type="AlphaFoldDB" id="A0A538UDM0"/>
<dbReference type="InterPro" id="IPR034122">
    <property type="entry name" value="Retropepsin-like_bacterial"/>
</dbReference>
<organism evidence="1 2">
    <name type="scientific">Eiseniibacteriota bacterium</name>
    <dbReference type="NCBI Taxonomy" id="2212470"/>
    <lineage>
        <taxon>Bacteria</taxon>
        <taxon>Candidatus Eiseniibacteriota</taxon>
    </lineage>
</organism>
<dbReference type="Proteomes" id="UP000319771">
    <property type="component" value="Unassembled WGS sequence"/>
</dbReference>
<name>A0A538UDM0_UNCEI</name>
<feature type="non-terminal residue" evidence="1">
    <location>
        <position position="241"/>
    </location>
</feature>
<gene>
    <name evidence="1" type="ORF">E6K81_01835</name>
</gene>
<reference evidence="1 2" key="1">
    <citation type="journal article" date="2019" name="Nat. Microbiol.">
        <title>Mediterranean grassland soil C-N compound turnover is dependent on rainfall and depth, and is mediated by genomically divergent microorganisms.</title>
        <authorList>
            <person name="Diamond S."/>
            <person name="Andeer P.F."/>
            <person name="Li Z."/>
            <person name="Crits-Christoph A."/>
            <person name="Burstein D."/>
            <person name="Anantharaman K."/>
            <person name="Lane K.R."/>
            <person name="Thomas B.C."/>
            <person name="Pan C."/>
            <person name="Northen T.R."/>
            <person name="Banfield J.F."/>
        </authorList>
    </citation>
    <scope>NUCLEOTIDE SEQUENCE [LARGE SCALE GENOMIC DNA]</scope>
    <source>
        <strain evidence="1">WS_11</strain>
    </source>
</reference>